<feature type="compositionally biased region" description="Basic and acidic residues" evidence="1">
    <location>
        <begin position="328"/>
        <end position="347"/>
    </location>
</feature>
<evidence type="ECO:0000313" key="4">
    <source>
        <dbReference type="Proteomes" id="UP001153069"/>
    </source>
</evidence>
<keyword evidence="4" id="KW-1185">Reference proteome</keyword>
<feature type="transmembrane region" description="Helical" evidence="2">
    <location>
        <begin position="101"/>
        <end position="128"/>
    </location>
</feature>
<accession>A0A9N8DGY0</accession>
<proteinExistence type="predicted"/>
<evidence type="ECO:0000256" key="1">
    <source>
        <dbReference type="SAM" id="MobiDB-lite"/>
    </source>
</evidence>
<gene>
    <name evidence="3" type="ORF">SEMRO_139_G065270.1</name>
</gene>
<feature type="transmembrane region" description="Helical" evidence="2">
    <location>
        <begin position="235"/>
        <end position="257"/>
    </location>
</feature>
<keyword evidence="2" id="KW-1133">Transmembrane helix</keyword>
<feature type="transmembrane region" description="Helical" evidence="2">
    <location>
        <begin position="148"/>
        <end position="170"/>
    </location>
</feature>
<evidence type="ECO:0000256" key="2">
    <source>
        <dbReference type="SAM" id="Phobius"/>
    </source>
</evidence>
<name>A0A9N8DGY0_9STRA</name>
<feature type="transmembrane region" description="Helical" evidence="2">
    <location>
        <begin position="190"/>
        <end position="214"/>
    </location>
</feature>
<reference evidence="3" key="1">
    <citation type="submission" date="2020-06" db="EMBL/GenBank/DDBJ databases">
        <authorList>
            <consortium name="Plant Systems Biology data submission"/>
        </authorList>
    </citation>
    <scope>NUCLEOTIDE SEQUENCE</scope>
    <source>
        <strain evidence="3">D6</strain>
    </source>
</reference>
<feature type="transmembrane region" description="Helical" evidence="2">
    <location>
        <begin position="263"/>
        <end position="284"/>
    </location>
</feature>
<dbReference type="OrthoDB" id="42025at2759"/>
<dbReference type="Proteomes" id="UP001153069">
    <property type="component" value="Unassembled WGS sequence"/>
</dbReference>
<sequence>MSNLNYRFHADRRQLGGMLMITGFCAVIHPIANIVNSFDADGTLNTDPSTIPFWVLTAINQLCWIPYITDMTNLGKMASSDPSKQGLVPAVHNPTETDVKFVASIGVIAVACYGFAYVGSLSFMAFGLHSLNARKYEQRPSGYYKGRLTFYSLVLTVGGGAQLALGIYAANNFGTGVLNDGIGTGALGEGTIRAAMLIVNYPLVSIFVGAIQVFHGLWGIARSFGKHRGPRDNKFQLYLAIQWVLVLCFQDIMQLAYFPVNVMTPMAAGIAAVSFGINMMPAYLDAKMRHTPEEIPEGYYIEVPQMEVPSILDIAPVKATQHESVSQTKRETWSDESGSLHEDDMIL</sequence>
<keyword evidence="2" id="KW-0812">Transmembrane</keyword>
<protein>
    <submittedName>
        <fullName evidence="3">Uncharacterized protein</fullName>
    </submittedName>
</protein>
<feature type="transmembrane region" description="Helical" evidence="2">
    <location>
        <begin position="15"/>
        <end position="35"/>
    </location>
</feature>
<organism evidence="3 4">
    <name type="scientific">Seminavis robusta</name>
    <dbReference type="NCBI Taxonomy" id="568900"/>
    <lineage>
        <taxon>Eukaryota</taxon>
        <taxon>Sar</taxon>
        <taxon>Stramenopiles</taxon>
        <taxon>Ochrophyta</taxon>
        <taxon>Bacillariophyta</taxon>
        <taxon>Bacillariophyceae</taxon>
        <taxon>Bacillariophycidae</taxon>
        <taxon>Naviculales</taxon>
        <taxon>Naviculaceae</taxon>
        <taxon>Seminavis</taxon>
    </lineage>
</organism>
<dbReference type="EMBL" id="CAICTM010000138">
    <property type="protein sequence ID" value="CAB9502552.1"/>
    <property type="molecule type" value="Genomic_DNA"/>
</dbReference>
<comment type="caution">
    <text evidence="3">The sequence shown here is derived from an EMBL/GenBank/DDBJ whole genome shotgun (WGS) entry which is preliminary data.</text>
</comment>
<dbReference type="AlphaFoldDB" id="A0A9N8DGY0"/>
<keyword evidence="2" id="KW-0472">Membrane</keyword>
<evidence type="ECO:0000313" key="3">
    <source>
        <dbReference type="EMBL" id="CAB9502552.1"/>
    </source>
</evidence>
<feature type="region of interest" description="Disordered" evidence="1">
    <location>
        <begin position="322"/>
        <end position="347"/>
    </location>
</feature>